<proteinExistence type="predicted"/>
<evidence type="ECO:0000256" key="1">
    <source>
        <dbReference type="PROSITE-ProRule" id="PRU00339"/>
    </source>
</evidence>
<dbReference type="Proteomes" id="UP000298210">
    <property type="component" value="Unassembled WGS sequence"/>
</dbReference>
<organism evidence="3 4">
    <name type="scientific">Shouchella lehensis</name>
    <dbReference type="NCBI Taxonomy" id="300825"/>
    <lineage>
        <taxon>Bacteria</taxon>
        <taxon>Bacillati</taxon>
        <taxon>Bacillota</taxon>
        <taxon>Bacilli</taxon>
        <taxon>Bacillales</taxon>
        <taxon>Bacillaceae</taxon>
        <taxon>Shouchella</taxon>
    </lineage>
</organism>
<dbReference type="EMBL" id="SNUX01000002">
    <property type="protein sequence ID" value="TES49267.1"/>
    <property type="molecule type" value="Genomic_DNA"/>
</dbReference>
<comment type="caution">
    <text evidence="3">The sequence shown here is derived from an EMBL/GenBank/DDBJ whole genome shotgun (WGS) entry which is preliminary data.</text>
</comment>
<dbReference type="Gene3D" id="1.10.260.40">
    <property type="entry name" value="lambda repressor-like DNA-binding domains"/>
    <property type="match status" value="1"/>
</dbReference>
<dbReference type="InterPro" id="IPR010982">
    <property type="entry name" value="Lambda_DNA-bd_dom_sf"/>
</dbReference>
<protein>
    <submittedName>
        <fullName evidence="3">XRE family transcriptional regulator</fullName>
    </submittedName>
</protein>
<dbReference type="SMART" id="SM00530">
    <property type="entry name" value="HTH_XRE"/>
    <property type="match status" value="1"/>
</dbReference>
<evidence type="ECO:0000313" key="3">
    <source>
        <dbReference type="EMBL" id="TES49267.1"/>
    </source>
</evidence>
<feature type="domain" description="HTH cro/C1-type" evidence="2">
    <location>
        <begin position="13"/>
        <end position="66"/>
    </location>
</feature>
<dbReference type="CDD" id="cd00093">
    <property type="entry name" value="HTH_XRE"/>
    <property type="match status" value="1"/>
</dbReference>
<dbReference type="InterPro" id="IPR053163">
    <property type="entry name" value="HTH-type_regulator_Rgg"/>
</dbReference>
<feature type="repeat" description="TPR" evidence="1">
    <location>
        <begin position="285"/>
        <end position="318"/>
    </location>
</feature>
<dbReference type="PANTHER" id="PTHR37038">
    <property type="entry name" value="TRANSCRIPTIONAL REGULATOR-RELATED"/>
    <property type="match status" value="1"/>
</dbReference>
<sequence length="435" mass="51199">MREQMSIYIGEKIRHLRIYRKLSQSELVEGICSVAYLSRIENGKTKPSKQFLDKISKRLDVTIDIMDHNSSTSLHDKIITVLNKVEGESKSLSNEEEALLRMSLLEFLQPSLLIRVFSVLLNHSMTKDEMNDADTIYRSNINLIDVKDNTEFKDLSEQQIYFRLHNILGKYFYSKQNFSQAHYHYSISENLNVDNTTIESAKLYYNISLVKQRIMEDKSIALYYCKKSYDLFLKLGDTENIVNVLVTLGVQYHLLSQYDKSLRTLQETERYLADLNVKNKNRLFTMITYNIGKVFQKLEKYDEAIVYYNKSLANLESDVSKVYVLKGLLEIKLLKKEWTEVKDLLDTCLHLVDQHQMSYLDIELHVIKAIVFKQRGDFLNYEKLLKRTIERAEKDSHSILIKKMAEELAHYYFELKFYKKSSEYYLMALNHSSSV</sequence>
<dbReference type="SUPFAM" id="SSF48452">
    <property type="entry name" value="TPR-like"/>
    <property type="match status" value="2"/>
</dbReference>
<dbReference type="InterPro" id="IPR011990">
    <property type="entry name" value="TPR-like_helical_dom_sf"/>
</dbReference>
<gene>
    <name evidence="3" type="ORF">E2L03_07280</name>
</gene>
<dbReference type="AlphaFoldDB" id="A0A4Y7WLP4"/>
<accession>A0A4Y7WLP4</accession>
<reference evidence="3 4" key="1">
    <citation type="submission" date="2019-03" db="EMBL/GenBank/DDBJ databases">
        <authorList>
            <person name="Liu G."/>
        </authorList>
    </citation>
    <scope>NUCLEOTIDE SEQUENCE [LARGE SCALE GENOMIC DNA]</scope>
    <source>
        <strain evidence="3 4">DSM 19099</strain>
    </source>
</reference>
<dbReference type="InterPro" id="IPR001387">
    <property type="entry name" value="Cro/C1-type_HTH"/>
</dbReference>
<dbReference type="SUPFAM" id="SSF47413">
    <property type="entry name" value="lambda repressor-like DNA-binding domains"/>
    <property type="match status" value="1"/>
</dbReference>
<dbReference type="PANTHER" id="PTHR37038:SF14">
    <property type="entry name" value="TRANSCRIPTIONAL ACTIVATOR"/>
    <property type="match status" value="1"/>
</dbReference>
<evidence type="ECO:0000259" key="2">
    <source>
        <dbReference type="PROSITE" id="PS50943"/>
    </source>
</evidence>
<dbReference type="PROSITE" id="PS50943">
    <property type="entry name" value="HTH_CROC1"/>
    <property type="match status" value="1"/>
</dbReference>
<dbReference type="GO" id="GO:0003677">
    <property type="term" value="F:DNA binding"/>
    <property type="evidence" value="ECO:0007669"/>
    <property type="project" value="InterPro"/>
</dbReference>
<name>A0A4Y7WLP4_9BACI</name>
<dbReference type="InterPro" id="IPR019734">
    <property type="entry name" value="TPR_rpt"/>
</dbReference>
<dbReference type="Gene3D" id="1.25.40.10">
    <property type="entry name" value="Tetratricopeptide repeat domain"/>
    <property type="match status" value="1"/>
</dbReference>
<dbReference type="SMART" id="SM00028">
    <property type="entry name" value="TPR"/>
    <property type="match status" value="3"/>
</dbReference>
<keyword evidence="1" id="KW-0802">TPR repeat</keyword>
<dbReference type="Pfam" id="PF01381">
    <property type="entry name" value="HTH_3"/>
    <property type="match status" value="1"/>
</dbReference>
<evidence type="ECO:0000313" key="4">
    <source>
        <dbReference type="Proteomes" id="UP000298210"/>
    </source>
</evidence>
<dbReference type="PROSITE" id="PS50005">
    <property type="entry name" value="TPR"/>
    <property type="match status" value="1"/>
</dbReference>